<comment type="caution">
    <text evidence="1">The sequence shown here is derived from an EMBL/GenBank/DDBJ whole genome shotgun (WGS) entry which is preliminary data.</text>
</comment>
<reference evidence="1 2" key="1">
    <citation type="submission" date="2019-04" db="EMBL/GenBank/DDBJ databases">
        <title>Draft genome of the big-headed turtle Platysternon megacephalum.</title>
        <authorList>
            <person name="Gong S."/>
        </authorList>
    </citation>
    <scope>NUCLEOTIDE SEQUENCE [LARGE SCALE GENOMIC DNA]</scope>
    <source>
        <strain evidence="1">DO16091913</strain>
        <tissue evidence="1">Muscle</tissue>
    </source>
</reference>
<dbReference type="Proteomes" id="UP000297703">
    <property type="component" value="Unassembled WGS sequence"/>
</dbReference>
<reference evidence="1 2" key="2">
    <citation type="submission" date="2019-04" db="EMBL/GenBank/DDBJ databases">
        <title>The genome sequence of big-headed turtle.</title>
        <authorList>
            <person name="Gong S."/>
        </authorList>
    </citation>
    <scope>NUCLEOTIDE SEQUENCE [LARGE SCALE GENOMIC DNA]</scope>
    <source>
        <strain evidence="1">DO16091913</strain>
        <tissue evidence="1">Muscle</tissue>
    </source>
</reference>
<dbReference type="AlphaFoldDB" id="A0A4D9EHK5"/>
<keyword evidence="2" id="KW-1185">Reference proteome</keyword>
<gene>
    <name evidence="1" type="ORF">DR999_PMT11419</name>
</gene>
<evidence type="ECO:0000313" key="2">
    <source>
        <dbReference type="Proteomes" id="UP000297703"/>
    </source>
</evidence>
<protein>
    <submittedName>
        <fullName evidence="1">Deoxyribodipyrimidine photo-lyase-like</fullName>
    </submittedName>
</protein>
<accession>A0A4D9EHK5</accession>
<organism evidence="1 2">
    <name type="scientific">Platysternon megacephalum</name>
    <name type="common">big-headed turtle</name>
    <dbReference type="NCBI Taxonomy" id="55544"/>
    <lineage>
        <taxon>Eukaryota</taxon>
        <taxon>Metazoa</taxon>
        <taxon>Chordata</taxon>
        <taxon>Craniata</taxon>
        <taxon>Vertebrata</taxon>
        <taxon>Euteleostomi</taxon>
        <taxon>Archelosauria</taxon>
        <taxon>Testudinata</taxon>
        <taxon>Testudines</taxon>
        <taxon>Cryptodira</taxon>
        <taxon>Durocryptodira</taxon>
        <taxon>Testudinoidea</taxon>
        <taxon>Platysternidae</taxon>
        <taxon>Platysternon</taxon>
    </lineage>
</organism>
<dbReference type="EMBL" id="QXTE01000107">
    <property type="protein sequence ID" value="TFK05794.1"/>
    <property type="molecule type" value="Genomic_DNA"/>
</dbReference>
<name>A0A4D9EHK5_9SAUR</name>
<sequence>MLTAAVIKVFAPFTQRRSKGRLMRTRLKSPAQPLLCFGSAVDGDLNTQEFSGRPAGEVFSLSCAFRDPELGRSKPDPDTNRVFPQANRQAASCISALAKGGC</sequence>
<keyword evidence="1" id="KW-0456">Lyase</keyword>
<dbReference type="GO" id="GO:0016829">
    <property type="term" value="F:lyase activity"/>
    <property type="evidence" value="ECO:0007669"/>
    <property type="project" value="UniProtKB-KW"/>
</dbReference>
<evidence type="ECO:0000313" key="1">
    <source>
        <dbReference type="EMBL" id="TFK05794.1"/>
    </source>
</evidence>
<proteinExistence type="predicted"/>